<name>A0AA39RC88_ACESA</name>
<sequence>MAEVEMAEVEKAEVEMAEVEKADDKDDTGIVVAAPLSTLSLSRLSNLILQHQRLRSRSCDLSRSSPAKFLSRTLVFSSLSSPAPLFISLVSSQGLIKFLKNEELNLEV</sequence>
<accession>A0AA39RC88</accession>
<reference evidence="1" key="2">
    <citation type="submission" date="2023-06" db="EMBL/GenBank/DDBJ databases">
        <authorList>
            <person name="Swenson N.G."/>
            <person name="Wegrzyn J.L."/>
            <person name="Mcevoy S.L."/>
        </authorList>
    </citation>
    <scope>NUCLEOTIDE SEQUENCE</scope>
    <source>
        <strain evidence="1">NS2018</strain>
        <tissue evidence="1">Leaf</tissue>
    </source>
</reference>
<comment type="caution">
    <text evidence="1">The sequence shown here is derived from an EMBL/GenBank/DDBJ whole genome shotgun (WGS) entry which is preliminary data.</text>
</comment>
<dbReference type="EMBL" id="JAUESC010000388">
    <property type="protein sequence ID" value="KAK0570712.1"/>
    <property type="molecule type" value="Genomic_DNA"/>
</dbReference>
<proteinExistence type="predicted"/>
<reference evidence="1" key="1">
    <citation type="journal article" date="2022" name="Plant J.">
        <title>Strategies of tolerance reflected in two North American maple genomes.</title>
        <authorList>
            <person name="McEvoy S.L."/>
            <person name="Sezen U.U."/>
            <person name="Trouern-Trend A."/>
            <person name="McMahon S.M."/>
            <person name="Schaberg P.G."/>
            <person name="Yang J."/>
            <person name="Wegrzyn J.L."/>
            <person name="Swenson N.G."/>
        </authorList>
    </citation>
    <scope>NUCLEOTIDE SEQUENCE</scope>
    <source>
        <strain evidence="1">NS2018</strain>
    </source>
</reference>
<dbReference type="AlphaFoldDB" id="A0AA39RC88"/>
<keyword evidence="2" id="KW-1185">Reference proteome</keyword>
<evidence type="ECO:0000313" key="2">
    <source>
        <dbReference type="Proteomes" id="UP001168877"/>
    </source>
</evidence>
<gene>
    <name evidence="1" type="ORF">LWI29_005341</name>
</gene>
<protein>
    <submittedName>
        <fullName evidence="1">Uncharacterized protein</fullName>
    </submittedName>
</protein>
<organism evidence="1 2">
    <name type="scientific">Acer saccharum</name>
    <name type="common">Sugar maple</name>
    <dbReference type="NCBI Taxonomy" id="4024"/>
    <lineage>
        <taxon>Eukaryota</taxon>
        <taxon>Viridiplantae</taxon>
        <taxon>Streptophyta</taxon>
        <taxon>Embryophyta</taxon>
        <taxon>Tracheophyta</taxon>
        <taxon>Spermatophyta</taxon>
        <taxon>Magnoliopsida</taxon>
        <taxon>eudicotyledons</taxon>
        <taxon>Gunneridae</taxon>
        <taxon>Pentapetalae</taxon>
        <taxon>rosids</taxon>
        <taxon>malvids</taxon>
        <taxon>Sapindales</taxon>
        <taxon>Sapindaceae</taxon>
        <taxon>Hippocastanoideae</taxon>
        <taxon>Acereae</taxon>
        <taxon>Acer</taxon>
    </lineage>
</organism>
<evidence type="ECO:0000313" key="1">
    <source>
        <dbReference type="EMBL" id="KAK0570712.1"/>
    </source>
</evidence>
<dbReference type="Proteomes" id="UP001168877">
    <property type="component" value="Unassembled WGS sequence"/>
</dbReference>